<dbReference type="GO" id="GO:0016301">
    <property type="term" value="F:kinase activity"/>
    <property type="evidence" value="ECO:0007669"/>
    <property type="project" value="UniProtKB-KW"/>
</dbReference>
<evidence type="ECO:0000313" key="9">
    <source>
        <dbReference type="Proteomes" id="UP000271683"/>
    </source>
</evidence>
<dbReference type="Gene3D" id="3.40.1190.20">
    <property type="match status" value="1"/>
</dbReference>
<comment type="caution">
    <text evidence="8">The sequence shown here is derived from an EMBL/GenBank/DDBJ whole genome shotgun (WGS) entry which is preliminary data.</text>
</comment>
<dbReference type="InterPro" id="IPR011611">
    <property type="entry name" value="PfkB_dom"/>
</dbReference>
<dbReference type="PANTHER" id="PTHR46566:SF2">
    <property type="entry name" value="ATP-DEPENDENT 6-PHOSPHOFRUCTOKINASE ISOZYME 2"/>
    <property type="match status" value="1"/>
</dbReference>
<accession>A0A3N1GUE0</accession>
<keyword evidence="4 8" id="KW-0418">Kinase</keyword>
<feature type="domain" description="Carbohydrate kinase PfkB" evidence="7">
    <location>
        <begin position="23"/>
        <end position="289"/>
    </location>
</feature>
<evidence type="ECO:0000313" key="8">
    <source>
        <dbReference type="EMBL" id="ROP33792.1"/>
    </source>
</evidence>
<dbReference type="InterPro" id="IPR029056">
    <property type="entry name" value="Ribokinase-like"/>
</dbReference>
<dbReference type="Proteomes" id="UP000271683">
    <property type="component" value="Unassembled WGS sequence"/>
</dbReference>
<keyword evidence="3" id="KW-0547">Nucleotide-binding</keyword>
<dbReference type="GO" id="GO:0016773">
    <property type="term" value="F:phosphotransferase activity, alcohol group as acceptor"/>
    <property type="evidence" value="ECO:0007669"/>
    <property type="project" value="InterPro"/>
</dbReference>
<dbReference type="RefSeq" id="WP_211277653.1">
    <property type="nucleotide sequence ID" value="NZ_RJKL01000001.1"/>
</dbReference>
<name>A0A3N1GUE0_9ACTN</name>
<dbReference type="InterPro" id="IPR017583">
    <property type="entry name" value="Tagatose/fructose_Pkinase"/>
</dbReference>
<evidence type="ECO:0000256" key="4">
    <source>
        <dbReference type="ARBA" id="ARBA00022777"/>
    </source>
</evidence>
<keyword evidence="2 6" id="KW-0808">Transferase</keyword>
<dbReference type="GO" id="GO:0005975">
    <property type="term" value="P:carbohydrate metabolic process"/>
    <property type="evidence" value="ECO:0007669"/>
    <property type="project" value="InterPro"/>
</dbReference>
<dbReference type="Pfam" id="PF00294">
    <property type="entry name" value="PfkB"/>
    <property type="match status" value="1"/>
</dbReference>
<evidence type="ECO:0000256" key="3">
    <source>
        <dbReference type="ARBA" id="ARBA00022741"/>
    </source>
</evidence>
<evidence type="ECO:0000256" key="2">
    <source>
        <dbReference type="ARBA" id="ARBA00022679"/>
    </source>
</evidence>
<dbReference type="PIRSF" id="PIRSF000535">
    <property type="entry name" value="1PFK/6PFK/LacC"/>
    <property type="match status" value="1"/>
</dbReference>
<evidence type="ECO:0000256" key="5">
    <source>
        <dbReference type="ARBA" id="ARBA00022840"/>
    </source>
</evidence>
<dbReference type="GO" id="GO:0005524">
    <property type="term" value="F:ATP binding"/>
    <property type="evidence" value="ECO:0007669"/>
    <property type="project" value="UniProtKB-KW"/>
</dbReference>
<organism evidence="8 9">
    <name type="scientific">Couchioplanes caeruleus</name>
    <dbReference type="NCBI Taxonomy" id="56438"/>
    <lineage>
        <taxon>Bacteria</taxon>
        <taxon>Bacillati</taxon>
        <taxon>Actinomycetota</taxon>
        <taxon>Actinomycetes</taxon>
        <taxon>Micromonosporales</taxon>
        <taxon>Micromonosporaceae</taxon>
        <taxon>Couchioplanes</taxon>
    </lineage>
</organism>
<keyword evidence="5" id="KW-0067">ATP-binding</keyword>
<sequence>MADDGTILVFAPVPQLTITIEQQGETPELHVHPGGQGIWQARMCAALGAPVTLCAAVGGEIGDVIARLLEREDVRVRIVARDTGSGWYVHDRRDGSRSEVAEHPGVPLGRHDLDALYTAALAEGLRARIAILSGAAGPQVVHPDVYRRLAADLNSHDVRVVADLTGDHLSAVLQGRVAFLKVSHEELIDSGRAPGDDDGALLDAAHQLRAEGAEAVLISRADRPGIALLGDDPLLVGLPALQTVDHRGAGDSMTAGVATVLARGGDLPEAVRTGAAAGALNVTRHGLGTGHRDAIAALADRVALTPLNAG</sequence>
<comment type="similarity">
    <text evidence="1">Belongs to the carbohydrate kinase PfkB family.</text>
</comment>
<reference evidence="8 9" key="1">
    <citation type="submission" date="2018-11" db="EMBL/GenBank/DDBJ databases">
        <title>Sequencing the genomes of 1000 actinobacteria strains.</title>
        <authorList>
            <person name="Klenk H.-P."/>
        </authorList>
    </citation>
    <scope>NUCLEOTIDE SEQUENCE [LARGE SCALE GENOMIC DNA]</scope>
    <source>
        <strain evidence="8 9">DSM 43634</strain>
    </source>
</reference>
<evidence type="ECO:0000259" key="7">
    <source>
        <dbReference type="Pfam" id="PF00294"/>
    </source>
</evidence>
<dbReference type="PANTHER" id="PTHR46566">
    <property type="entry name" value="1-PHOSPHOFRUCTOKINASE-RELATED"/>
    <property type="match status" value="1"/>
</dbReference>
<dbReference type="EMBL" id="RJKL01000001">
    <property type="protein sequence ID" value="ROP33792.1"/>
    <property type="molecule type" value="Genomic_DNA"/>
</dbReference>
<dbReference type="SUPFAM" id="SSF53613">
    <property type="entry name" value="Ribokinase-like"/>
    <property type="match status" value="1"/>
</dbReference>
<evidence type="ECO:0000256" key="1">
    <source>
        <dbReference type="ARBA" id="ARBA00010688"/>
    </source>
</evidence>
<proteinExistence type="inferred from homology"/>
<protein>
    <submittedName>
        <fullName evidence="8">1-phosphofructokinase</fullName>
    </submittedName>
</protein>
<gene>
    <name evidence="8" type="ORF">EDD30_6834</name>
</gene>
<evidence type="ECO:0000256" key="6">
    <source>
        <dbReference type="PIRNR" id="PIRNR000535"/>
    </source>
</evidence>
<dbReference type="AlphaFoldDB" id="A0A3N1GUE0"/>